<accession>W7XJZ4</accession>
<dbReference type="InterPro" id="IPR013201">
    <property type="entry name" value="Prot_inhib_I29"/>
</dbReference>
<dbReference type="InterPro" id="IPR013128">
    <property type="entry name" value="Peptidase_C1A"/>
</dbReference>
<comment type="similarity">
    <text evidence="1">Belongs to the peptidase C1 family.</text>
</comment>
<dbReference type="CDD" id="cd02248">
    <property type="entry name" value="Peptidase_C1A"/>
    <property type="match status" value="1"/>
</dbReference>
<feature type="domain" description="Peptidase C1A papain C-terminal" evidence="5">
    <location>
        <begin position="114"/>
        <end position="318"/>
    </location>
</feature>
<dbReference type="Pfam" id="PF08246">
    <property type="entry name" value="Inhibitor_I29"/>
    <property type="match status" value="1"/>
</dbReference>
<dbReference type="Proteomes" id="UP000009168">
    <property type="component" value="Unassembled WGS sequence"/>
</dbReference>
<dbReference type="InterPro" id="IPR000668">
    <property type="entry name" value="Peptidase_C1A_C"/>
</dbReference>
<evidence type="ECO:0000313" key="8">
    <source>
        <dbReference type="Proteomes" id="UP000009168"/>
    </source>
</evidence>
<evidence type="ECO:0000256" key="2">
    <source>
        <dbReference type="ARBA" id="ARBA00023145"/>
    </source>
</evidence>
<feature type="signal peptide" evidence="4">
    <location>
        <begin position="1"/>
        <end position="20"/>
    </location>
</feature>
<dbReference type="SUPFAM" id="SSF54001">
    <property type="entry name" value="Cysteine proteinases"/>
    <property type="match status" value="1"/>
</dbReference>
<dbReference type="GO" id="GO:0008234">
    <property type="term" value="F:cysteine-type peptidase activity"/>
    <property type="evidence" value="ECO:0007669"/>
    <property type="project" value="InterPro"/>
</dbReference>
<keyword evidence="7" id="KW-0645">Protease</keyword>
<dbReference type="Gene3D" id="3.90.70.10">
    <property type="entry name" value="Cysteine proteinases"/>
    <property type="match status" value="1"/>
</dbReference>
<dbReference type="GO" id="GO:0006508">
    <property type="term" value="P:proteolysis"/>
    <property type="evidence" value="ECO:0007669"/>
    <property type="project" value="UniProtKB-KW"/>
</dbReference>
<dbReference type="SMART" id="SM00645">
    <property type="entry name" value="Pept_C1"/>
    <property type="match status" value="1"/>
</dbReference>
<dbReference type="GeneID" id="24437145"/>
<reference evidence="7" key="2">
    <citation type="submission" date="2014-02" db="EMBL/GenBank/DDBJ databases">
        <title>Annotation update of Tetrahymena thermophila SB210.</title>
        <authorList>
            <person name="Bidwell S."/>
            <person name="Michalis H.M."/>
            <person name="Zafar N."/>
            <person name="Joardar V."/>
            <person name="Miao W."/>
            <person name="Russ C."/>
            <person name="Eisen J."/>
            <person name="Wu M."/>
            <person name="Wu D."/>
            <person name="Nierman W."/>
            <person name="Orias E."/>
            <person name="Delcher A."/>
            <person name="Salzberg S."/>
            <person name="Coyne R."/>
        </authorList>
    </citation>
    <scope>NUCLEOTIDE SEQUENCE</scope>
    <source>
        <strain evidence="7">SB210</strain>
    </source>
</reference>
<organism evidence="7 8">
    <name type="scientific">Tetrahymena thermophila (strain SB210)</name>
    <dbReference type="NCBI Taxonomy" id="312017"/>
    <lineage>
        <taxon>Eukaryota</taxon>
        <taxon>Sar</taxon>
        <taxon>Alveolata</taxon>
        <taxon>Ciliophora</taxon>
        <taxon>Intramacronucleata</taxon>
        <taxon>Oligohymenophorea</taxon>
        <taxon>Hymenostomatida</taxon>
        <taxon>Tetrahymenina</taxon>
        <taxon>Tetrahymenidae</taxon>
        <taxon>Tetrahymena</taxon>
    </lineage>
</organism>
<keyword evidence="7" id="KW-0378">Hydrolase</keyword>
<evidence type="ECO:0000259" key="5">
    <source>
        <dbReference type="SMART" id="SM00645"/>
    </source>
</evidence>
<reference evidence="7" key="1">
    <citation type="submission" date="2008-09" db="EMBL/GenBank/DDBJ databases">
        <authorList>
            <person name="Eisen J.A."/>
            <person name="Wu M."/>
            <person name="Wu D."/>
            <person name="Nierman W.C."/>
            <person name="Orias E."/>
            <person name="Delcher A.L."/>
            <person name="Salzberg S.L."/>
        </authorList>
    </citation>
    <scope>NUCLEOTIDE SEQUENCE</scope>
    <source>
        <strain evidence="7">SB210</strain>
    </source>
</reference>
<dbReference type="OrthoDB" id="190265at2759"/>
<dbReference type="PROSITE" id="PS00139">
    <property type="entry name" value="THIOL_PROTEASE_CYS"/>
    <property type="match status" value="1"/>
</dbReference>
<dbReference type="SMART" id="SM00848">
    <property type="entry name" value="Inhibitor_I29"/>
    <property type="match status" value="1"/>
</dbReference>
<dbReference type="FunFam" id="3.90.70.10:FF:000332">
    <property type="entry name" value="Cathepsin L1"/>
    <property type="match status" value="1"/>
</dbReference>
<evidence type="ECO:0000256" key="3">
    <source>
        <dbReference type="ARBA" id="ARBA00023157"/>
    </source>
</evidence>
<dbReference type="InterPro" id="IPR000169">
    <property type="entry name" value="Pept_cys_AS"/>
</dbReference>
<dbReference type="InParanoid" id="W7XJZ4"/>
<keyword evidence="4" id="KW-0732">Signal</keyword>
<sequence length="319" mass="34405">MNKLILLALAGTVLLGATLLLVNHKRVSDDVPITEEVILKWKQFKQTYNKKFSDPDQEVYRMEVFAQNLEVVKQDTTGTFGVTQFFDLTAQEFASIYLTLQVENAEEAVHDAELNGDINWVTAGKVTAVKNQGQCGSCWAFSTTGALESALIVAGQATNTINLSEQQLVDCSTSYGNQGCNGGLMDNAFKYIKANQLTTESNYPYTGKDGKCNSAAIKAPLYSLKGFTDVAKTTSALQAAIQKQPVAIAVDASKWSYYTGGVFSNCATQLNHGVLLVGIVNGNWLVKNSWGASWGENGYITLKAGNTCGLANAASYPTE</sequence>
<proteinExistence type="inferred from homology"/>
<dbReference type="PRINTS" id="PR00705">
    <property type="entry name" value="PAPAIN"/>
</dbReference>
<keyword evidence="8" id="KW-1185">Reference proteome</keyword>
<dbReference type="MEROPS" id="C01.A54"/>
<dbReference type="Pfam" id="PF00112">
    <property type="entry name" value="Peptidase_C1"/>
    <property type="match status" value="1"/>
</dbReference>
<dbReference type="EMBL" id="GG662704">
    <property type="protein sequence ID" value="EWS74459.1"/>
    <property type="molecule type" value="Genomic_DNA"/>
</dbReference>
<dbReference type="AlphaFoldDB" id="W7XJZ4"/>
<dbReference type="PANTHER" id="PTHR12411">
    <property type="entry name" value="CYSTEINE PROTEASE FAMILY C1-RELATED"/>
    <property type="match status" value="1"/>
</dbReference>
<dbReference type="InterPro" id="IPR038765">
    <property type="entry name" value="Papain-like_cys_pep_sf"/>
</dbReference>
<feature type="chain" id="PRO_5018617018" evidence="4">
    <location>
        <begin position="21"/>
        <end position="319"/>
    </location>
</feature>
<evidence type="ECO:0000259" key="6">
    <source>
        <dbReference type="SMART" id="SM00848"/>
    </source>
</evidence>
<protein>
    <submittedName>
        <fullName evidence="7">Papain family cysteine protease</fullName>
    </submittedName>
</protein>
<keyword evidence="3" id="KW-1015">Disulfide bond</keyword>
<feature type="domain" description="Cathepsin propeptide inhibitor" evidence="6">
    <location>
        <begin position="41"/>
        <end position="93"/>
    </location>
</feature>
<dbReference type="InterPro" id="IPR039417">
    <property type="entry name" value="Peptidase_C1A_papain-like"/>
</dbReference>
<name>W7XJZ4_TETTS</name>
<keyword evidence="2" id="KW-0865">Zymogen</keyword>
<evidence type="ECO:0000256" key="4">
    <source>
        <dbReference type="SAM" id="SignalP"/>
    </source>
</evidence>
<dbReference type="RefSeq" id="XP_012653036.1">
    <property type="nucleotide sequence ID" value="XM_012797582.1"/>
</dbReference>
<dbReference type="KEGG" id="tet:TTHERM_000079459"/>
<evidence type="ECO:0000313" key="7">
    <source>
        <dbReference type="EMBL" id="EWS74459.1"/>
    </source>
</evidence>
<gene>
    <name evidence="7" type="ORF">TTHERM_000079459</name>
</gene>
<evidence type="ECO:0000256" key="1">
    <source>
        <dbReference type="ARBA" id="ARBA00008455"/>
    </source>
</evidence>